<name>M1X1F9_9NOST</name>
<dbReference type="STRING" id="1165094.RINTHH_19980"/>
<sequence length="255" mass="29646">MSIYGDIIWASGSTFLRCLHMPLLRELLRYRNVSVWEYIQYFDESACIETAVELLHSHLKNQESTVNLIGHGIGGVIALIYARKYPKFIRSLTLLSVSTQPAKTWHVNYYEQRQMNACSQKEALLKTLHNIFGGHFPCNGNNLNHLVSKFYKELENIPLTHSLFKMEQLPTGGVSIPLMICGSEIDNILSYSEINDWEKWLKPEDNLWKYPQGGHFFHYFYPKIVRMQILRFLQFESSNSVKNDNIINIINVENV</sequence>
<dbReference type="Proteomes" id="UP000053051">
    <property type="component" value="Unassembled WGS sequence"/>
</dbReference>
<evidence type="ECO:0000313" key="2">
    <source>
        <dbReference type="EMBL" id="CCH68153.1"/>
    </source>
</evidence>
<dbReference type="Gene3D" id="3.40.50.1820">
    <property type="entry name" value="alpha/beta hydrolase"/>
    <property type="match status" value="1"/>
</dbReference>
<feature type="domain" description="AB hydrolase-1" evidence="1">
    <location>
        <begin position="64"/>
        <end position="103"/>
    </location>
</feature>
<dbReference type="Pfam" id="PF00561">
    <property type="entry name" value="Abhydrolase_1"/>
    <property type="match status" value="1"/>
</dbReference>
<reference evidence="2 3" key="1">
    <citation type="submission" date="2012-05" db="EMBL/GenBank/DDBJ databases">
        <authorList>
            <person name="Hilton J."/>
        </authorList>
    </citation>
    <scope>NUCLEOTIDE SEQUENCE [LARGE SCALE GENOMIC DNA]</scope>
    <source>
        <strain evidence="2 3">HH01</strain>
    </source>
</reference>
<reference evidence="3" key="2">
    <citation type="submission" date="2016-01" db="EMBL/GenBank/DDBJ databases">
        <title>Diatom-associated endosymboitic cyanobacterium lacks core nitrogen metabolism enzymes.</title>
        <authorList>
            <person name="Hilton J.A."/>
            <person name="Foster R.A."/>
            <person name="Tripp H.J."/>
            <person name="Carter B.J."/>
            <person name="Zehr J.P."/>
            <person name="Villareal T.A."/>
        </authorList>
    </citation>
    <scope>NUCLEOTIDE SEQUENCE [LARGE SCALE GENOMIC DNA]</scope>
    <source>
        <strain evidence="3">HH01</strain>
    </source>
</reference>
<evidence type="ECO:0000313" key="3">
    <source>
        <dbReference type="Proteomes" id="UP000053051"/>
    </source>
</evidence>
<dbReference type="EMBL" id="CAIY01000080">
    <property type="protein sequence ID" value="CCH68153.1"/>
    <property type="molecule type" value="Genomic_DNA"/>
</dbReference>
<dbReference type="AlphaFoldDB" id="M1X1F9"/>
<comment type="caution">
    <text evidence="2">The sequence shown here is derived from an EMBL/GenBank/DDBJ whole genome shotgun (WGS) entry which is preliminary data.</text>
</comment>
<dbReference type="RefSeq" id="WP_008235557.1">
    <property type="nucleotide sequence ID" value="NZ_CAIY01000080.1"/>
</dbReference>
<gene>
    <name evidence="2" type="ORF">RINTHH_19980</name>
</gene>
<evidence type="ECO:0000259" key="1">
    <source>
        <dbReference type="Pfam" id="PF00561"/>
    </source>
</evidence>
<proteinExistence type="predicted"/>
<organism evidence="2 3">
    <name type="scientific">Richelia intracellularis HH01</name>
    <dbReference type="NCBI Taxonomy" id="1165094"/>
    <lineage>
        <taxon>Bacteria</taxon>
        <taxon>Bacillati</taxon>
        <taxon>Cyanobacteriota</taxon>
        <taxon>Cyanophyceae</taxon>
        <taxon>Nostocales</taxon>
        <taxon>Nostocaceae</taxon>
        <taxon>Richelia</taxon>
    </lineage>
</organism>
<dbReference type="InterPro" id="IPR000073">
    <property type="entry name" value="AB_hydrolase_1"/>
</dbReference>
<keyword evidence="3" id="KW-1185">Reference proteome</keyword>
<dbReference type="InterPro" id="IPR029058">
    <property type="entry name" value="AB_hydrolase_fold"/>
</dbReference>
<protein>
    <recommendedName>
        <fullName evidence="1">AB hydrolase-1 domain-containing protein</fullName>
    </recommendedName>
</protein>
<accession>M1X1F9</accession>
<dbReference type="SUPFAM" id="SSF53474">
    <property type="entry name" value="alpha/beta-Hydrolases"/>
    <property type="match status" value="1"/>
</dbReference>